<reference evidence="1" key="3">
    <citation type="submission" date="2025-09" db="UniProtKB">
        <authorList>
            <consortium name="Ensembl"/>
        </authorList>
    </citation>
    <scope>IDENTIFICATION</scope>
</reference>
<organism evidence="1 2">
    <name type="scientific">Poecilia formosa</name>
    <name type="common">Amazon molly</name>
    <name type="synonym">Limia formosa</name>
    <dbReference type="NCBI Taxonomy" id="48698"/>
    <lineage>
        <taxon>Eukaryota</taxon>
        <taxon>Metazoa</taxon>
        <taxon>Chordata</taxon>
        <taxon>Craniata</taxon>
        <taxon>Vertebrata</taxon>
        <taxon>Euteleostomi</taxon>
        <taxon>Actinopterygii</taxon>
        <taxon>Neopterygii</taxon>
        <taxon>Teleostei</taxon>
        <taxon>Neoteleostei</taxon>
        <taxon>Acanthomorphata</taxon>
        <taxon>Ovalentaria</taxon>
        <taxon>Atherinomorphae</taxon>
        <taxon>Cyprinodontiformes</taxon>
        <taxon>Poeciliidae</taxon>
        <taxon>Poeciliinae</taxon>
        <taxon>Poecilia</taxon>
    </lineage>
</organism>
<dbReference type="Ensembl" id="ENSPFOT00000028130.1">
    <property type="protein sequence ID" value="ENSPFOP00000022788.1"/>
    <property type="gene ID" value="ENSPFOG00000019685.2"/>
</dbReference>
<dbReference type="GeneTree" id="ENSGT00390000006843"/>
<evidence type="ECO:0000313" key="1">
    <source>
        <dbReference type="Ensembl" id="ENSPFOP00000022788.1"/>
    </source>
</evidence>
<dbReference type="PANTHER" id="PTHR47765:SF2">
    <property type="entry name" value="EXONUCLEASE MUT-7 HOMOLOG"/>
    <property type="match status" value="1"/>
</dbReference>
<sequence>MSLTSLEEKGLDPLQLSEKFFELWHQNNLQMLHLAAIQGFSKLSEPLEALLTILESCPGKQKGRSHTLGYHILMEFQTWMKERPQMSLSSLAEDKAVELQRRALGLLTDTQPNFVDTLMNIYQIKTLDPSIQCMHIYKLQALNCYKEAVTLSIKLGLQTELNMEKMLIPLILQDKLPLAESFVKGHRQLEKQLVMLLDSWCYPDFNVEEIRKYAM</sequence>
<dbReference type="AlphaFoldDB" id="A0A096LUE7"/>
<accession>A0A096LUE7</accession>
<dbReference type="Proteomes" id="UP000028760">
    <property type="component" value="Unassembled WGS sequence"/>
</dbReference>
<name>A0A096LUE7_POEFO</name>
<reference evidence="2" key="1">
    <citation type="submission" date="2013-10" db="EMBL/GenBank/DDBJ databases">
        <authorList>
            <person name="Schartl M."/>
            <person name="Warren W."/>
        </authorList>
    </citation>
    <scope>NUCLEOTIDE SEQUENCE [LARGE SCALE GENOMIC DNA]</scope>
    <source>
        <strain evidence="2">female</strain>
    </source>
</reference>
<reference evidence="1" key="2">
    <citation type="submission" date="2025-08" db="UniProtKB">
        <authorList>
            <consortium name="Ensembl"/>
        </authorList>
    </citation>
    <scope>IDENTIFICATION</scope>
</reference>
<dbReference type="PANTHER" id="PTHR47765">
    <property type="entry name" value="3'-5' EXONUCLEASE DOMAIN-CONTAINING PROTEIN"/>
    <property type="match status" value="1"/>
</dbReference>
<dbReference type="EMBL" id="AYCK01001047">
    <property type="status" value="NOT_ANNOTATED_CDS"/>
    <property type="molecule type" value="Genomic_DNA"/>
</dbReference>
<keyword evidence="2" id="KW-1185">Reference proteome</keyword>
<evidence type="ECO:0000313" key="2">
    <source>
        <dbReference type="Proteomes" id="UP000028760"/>
    </source>
</evidence>
<proteinExistence type="predicted"/>
<dbReference type="InterPro" id="IPR052408">
    <property type="entry name" value="Exonuclease_MUT-7-like"/>
</dbReference>
<protein>
    <submittedName>
        <fullName evidence="1">Exonuclease 3'-5' domain containing 3</fullName>
    </submittedName>
</protein>